<feature type="signal peptide" evidence="4">
    <location>
        <begin position="1"/>
        <end position="16"/>
    </location>
</feature>
<feature type="chain" id="PRO_5002081031" evidence="4">
    <location>
        <begin position="17"/>
        <end position="254"/>
    </location>
</feature>
<proteinExistence type="predicted"/>
<dbReference type="InterPro" id="IPR013360">
    <property type="entry name" value="Pilus_4_PilW"/>
</dbReference>
<sequence>MSLRLATMICLTGLLAGCMSHTSGMNPLSTPQGREQARDAYIQLGIGYLQKGASERAKEPLSKALEIDPNHADAHAALALVFQTQMEPALADQHYRKALAVRPKDARILNNYGTFLYEQKRYEQAYERYRQASEDTLYGERSRVFENLGLTAQALKRDDQAAEHFQRALRLNANRPQALLSMAELSYNRKDYVAARNYYERFTGLSEQNARSLLLGIRLARVFGNAGQAASYGLQLKRLYPASREYQLYLSEYK</sequence>
<evidence type="ECO:0000256" key="4">
    <source>
        <dbReference type="SAM" id="SignalP"/>
    </source>
</evidence>
<keyword evidence="2 3" id="KW-0802">TPR repeat</keyword>
<dbReference type="PROSITE" id="PS50293">
    <property type="entry name" value="TPR_REGION"/>
    <property type="match status" value="1"/>
</dbReference>
<protein>
    <submittedName>
        <fullName evidence="5">Pilus assembly protein PilW</fullName>
    </submittedName>
</protein>
<dbReference type="SMART" id="SM00028">
    <property type="entry name" value="TPR"/>
    <property type="match status" value="5"/>
</dbReference>
<evidence type="ECO:0000256" key="2">
    <source>
        <dbReference type="ARBA" id="ARBA00022803"/>
    </source>
</evidence>
<dbReference type="OrthoDB" id="129043at2"/>
<dbReference type="SUPFAM" id="SSF81901">
    <property type="entry name" value="HCP-like"/>
    <property type="match status" value="1"/>
</dbReference>
<dbReference type="AlphaFoldDB" id="A0A0B3BS07"/>
<feature type="repeat" description="TPR" evidence="3">
    <location>
        <begin position="38"/>
        <end position="71"/>
    </location>
</feature>
<dbReference type="Gene3D" id="1.25.40.10">
    <property type="entry name" value="Tetratricopeptide repeat domain"/>
    <property type="match status" value="1"/>
</dbReference>
<dbReference type="PANTHER" id="PTHR44227">
    <property type="match status" value="1"/>
</dbReference>
<gene>
    <name evidence="5" type="ORF">PT85_04730</name>
</gene>
<dbReference type="InterPro" id="IPR052346">
    <property type="entry name" value="O-mannosyl-transferase_TMTC"/>
</dbReference>
<name>A0A0B3BS07_9PSED</name>
<feature type="repeat" description="TPR" evidence="3">
    <location>
        <begin position="142"/>
        <end position="175"/>
    </location>
</feature>
<dbReference type="Pfam" id="PF13181">
    <property type="entry name" value="TPR_8"/>
    <property type="match status" value="1"/>
</dbReference>
<dbReference type="InterPro" id="IPR011990">
    <property type="entry name" value="TPR-like_helical_dom_sf"/>
</dbReference>
<evidence type="ECO:0000256" key="3">
    <source>
        <dbReference type="PROSITE-ProRule" id="PRU00339"/>
    </source>
</evidence>
<keyword evidence="4" id="KW-0732">Signal</keyword>
<organism evidence="5 6">
    <name type="scientific">Pseudomonas flexibilis</name>
    <dbReference type="NCBI Taxonomy" id="706570"/>
    <lineage>
        <taxon>Bacteria</taxon>
        <taxon>Pseudomonadati</taxon>
        <taxon>Pseudomonadota</taxon>
        <taxon>Gammaproteobacteria</taxon>
        <taxon>Pseudomonadales</taxon>
        <taxon>Pseudomonadaceae</taxon>
        <taxon>Pseudomonas</taxon>
    </lineage>
</organism>
<dbReference type="Proteomes" id="UP000030980">
    <property type="component" value="Unassembled WGS sequence"/>
</dbReference>
<evidence type="ECO:0000256" key="1">
    <source>
        <dbReference type="ARBA" id="ARBA00022737"/>
    </source>
</evidence>
<dbReference type="PROSITE" id="PS50005">
    <property type="entry name" value="TPR"/>
    <property type="match status" value="2"/>
</dbReference>
<dbReference type="PANTHER" id="PTHR44227:SF3">
    <property type="entry name" value="PROTEIN O-MANNOSYL-TRANSFERASE TMTC4"/>
    <property type="match status" value="1"/>
</dbReference>
<dbReference type="InterPro" id="IPR019734">
    <property type="entry name" value="TPR_rpt"/>
</dbReference>
<dbReference type="NCBIfam" id="TIGR02521">
    <property type="entry name" value="type_IV_pilW"/>
    <property type="match status" value="1"/>
</dbReference>
<evidence type="ECO:0000313" key="6">
    <source>
        <dbReference type="Proteomes" id="UP000030980"/>
    </source>
</evidence>
<dbReference type="PROSITE" id="PS51257">
    <property type="entry name" value="PROKAR_LIPOPROTEIN"/>
    <property type="match status" value="1"/>
</dbReference>
<reference evidence="5 6" key="1">
    <citation type="submission" date="2014-11" db="EMBL/GenBank/DDBJ databases">
        <title>Genome sequence of Pseudomonas tuomuerensis JCM 14085.</title>
        <authorList>
            <person name="Shin S.-K."/>
            <person name="Yi H."/>
        </authorList>
    </citation>
    <scope>NUCLEOTIDE SEQUENCE [LARGE SCALE GENOMIC DNA]</scope>
    <source>
        <strain evidence="5 6">JCM 14085</strain>
    </source>
</reference>
<dbReference type="STRING" id="706570.PT85_04730"/>
<keyword evidence="6" id="KW-1185">Reference proteome</keyword>
<dbReference type="Pfam" id="PF13424">
    <property type="entry name" value="TPR_12"/>
    <property type="match status" value="1"/>
</dbReference>
<keyword evidence="1" id="KW-0677">Repeat</keyword>
<accession>A0A0B3BS07</accession>
<evidence type="ECO:0000313" key="5">
    <source>
        <dbReference type="EMBL" id="KHO65390.1"/>
    </source>
</evidence>
<dbReference type="RefSeq" id="WP_027589541.1">
    <property type="nucleotide sequence ID" value="NZ_FMUP01000001.1"/>
</dbReference>
<comment type="caution">
    <text evidence="5">The sequence shown here is derived from an EMBL/GenBank/DDBJ whole genome shotgun (WGS) entry which is preliminary data.</text>
</comment>
<dbReference type="EMBL" id="JTAK01000002">
    <property type="protein sequence ID" value="KHO65390.1"/>
    <property type="molecule type" value="Genomic_DNA"/>
</dbReference>